<dbReference type="GeneID" id="93351883"/>
<keyword evidence="5 11" id="KW-0812">Transmembrane</keyword>
<evidence type="ECO:0000256" key="6">
    <source>
        <dbReference type="ARBA" id="ARBA00022729"/>
    </source>
</evidence>
<gene>
    <name evidence="17" type="ORF">NCTC10660_00884</name>
</gene>
<evidence type="ECO:0000256" key="9">
    <source>
        <dbReference type="ARBA" id="ARBA00023170"/>
    </source>
</evidence>
<feature type="chain" id="PRO_5016912564" evidence="14">
    <location>
        <begin position="31"/>
        <end position="1131"/>
    </location>
</feature>
<dbReference type="InterPro" id="IPR036942">
    <property type="entry name" value="Beta-barrel_TonB_sf"/>
</dbReference>
<dbReference type="Pfam" id="PF07715">
    <property type="entry name" value="Plug"/>
    <property type="match status" value="1"/>
</dbReference>
<dbReference type="PROSITE" id="PS00430">
    <property type="entry name" value="TONB_DEPENDENT_REC_1"/>
    <property type="match status" value="1"/>
</dbReference>
<name>A0A378TWW5_NEIEL</name>
<evidence type="ECO:0000256" key="14">
    <source>
        <dbReference type="SAM" id="SignalP"/>
    </source>
</evidence>
<dbReference type="GO" id="GO:0044718">
    <property type="term" value="P:siderophore transmembrane transport"/>
    <property type="evidence" value="ECO:0007669"/>
    <property type="project" value="TreeGrafter"/>
</dbReference>
<keyword evidence="3 11" id="KW-0813">Transport</keyword>
<evidence type="ECO:0000256" key="3">
    <source>
        <dbReference type="ARBA" id="ARBA00022448"/>
    </source>
</evidence>
<proteinExistence type="inferred from homology"/>
<evidence type="ECO:0000256" key="11">
    <source>
        <dbReference type="PROSITE-ProRule" id="PRU01360"/>
    </source>
</evidence>
<evidence type="ECO:0000256" key="5">
    <source>
        <dbReference type="ARBA" id="ARBA00022692"/>
    </source>
</evidence>
<keyword evidence="8 11" id="KW-0472">Membrane</keyword>
<protein>
    <submittedName>
        <fullName evidence="17">Putative TonB-dependent receptor</fullName>
    </submittedName>
</protein>
<dbReference type="EMBL" id="UGQW01000002">
    <property type="protein sequence ID" value="STZ67407.1"/>
    <property type="molecule type" value="Genomic_DNA"/>
</dbReference>
<dbReference type="GO" id="GO:0015344">
    <property type="term" value="F:siderophore uptake transmembrane transporter activity"/>
    <property type="evidence" value="ECO:0007669"/>
    <property type="project" value="TreeGrafter"/>
</dbReference>
<keyword evidence="4 11" id="KW-1134">Transmembrane beta strand</keyword>
<dbReference type="SUPFAM" id="SSF56935">
    <property type="entry name" value="Porins"/>
    <property type="match status" value="1"/>
</dbReference>
<evidence type="ECO:0000256" key="7">
    <source>
        <dbReference type="ARBA" id="ARBA00023077"/>
    </source>
</evidence>
<evidence type="ECO:0000256" key="12">
    <source>
        <dbReference type="PROSITE-ProRule" id="PRU10143"/>
    </source>
</evidence>
<dbReference type="RefSeq" id="WP_114910500.1">
    <property type="nucleotide sequence ID" value="NZ_CP031252.1"/>
</dbReference>
<evidence type="ECO:0000256" key="1">
    <source>
        <dbReference type="ARBA" id="ARBA00004571"/>
    </source>
</evidence>
<dbReference type="PANTHER" id="PTHR30069">
    <property type="entry name" value="TONB-DEPENDENT OUTER MEMBRANE RECEPTOR"/>
    <property type="match status" value="1"/>
</dbReference>
<dbReference type="PANTHER" id="PTHR30069:SF41">
    <property type="entry name" value="HEME_HEMOPEXIN UTILIZATION PROTEIN C"/>
    <property type="match status" value="1"/>
</dbReference>
<comment type="subcellular location">
    <subcellularLocation>
        <location evidence="1 11">Cell outer membrane</location>
        <topology evidence="1 11">Multi-pass membrane protein</topology>
    </subcellularLocation>
</comment>
<feature type="signal peptide" evidence="14">
    <location>
        <begin position="1"/>
        <end position="30"/>
    </location>
</feature>
<dbReference type="InterPro" id="IPR039426">
    <property type="entry name" value="TonB-dep_rcpt-like"/>
</dbReference>
<keyword evidence="7 12" id="KW-0798">TonB box</keyword>
<evidence type="ECO:0000256" key="10">
    <source>
        <dbReference type="ARBA" id="ARBA00023237"/>
    </source>
</evidence>
<evidence type="ECO:0000256" key="2">
    <source>
        <dbReference type="ARBA" id="ARBA00009810"/>
    </source>
</evidence>
<dbReference type="AlphaFoldDB" id="A0A378TWW5"/>
<dbReference type="InterPro" id="IPR037066">
    <property type="entry name" value="Plug_dom_sf"/>
</dbReference>
<keyword evidence="10 11" id="KW-0998">Cell outer membrane</keyword>
<comment type="similarity">
    <text evidence="2 11 13">Belongs to the TonB-dependent receptor family.</text>
</comment>
<evidence type="ECO:0000256" key="8">
    <source>
        <dbReference type="ARBA" id="ARBA00023136"/>
    </source>
</evidence>
<keyword evidence="9 17" id="KW-0675">Receptor</keyword>
<evidence type="ECO:0000256" key="13">
    <source>
        <dbReference type="RuleBase" id="RU003357"/>
    </source>
</evidence>
<keyword evidence="6 14" id="KW-0732">Signal</keyword>
<feature type="domain" description="TonB-dependent receptor plug" evidence="16">
    <location>
        <begin position="77"/>
        <end position="177"/>
    </location>
</feature>
<feature type="short sequence motif" description="TonB box" evidence="12">
    <location>
        <begin position="49"/>
        <end position="55"/>
    </location>
</feature>
<evidence type="ECO:0000256" key="4">
    <source>
        <dbReference type="ARBA" id="ARBA00022452"/>
    </source>
</evidence>
<dbReference type="Gene3D" id="2.40.170.20">
    <property type="entry name" value="TonB-dependent receptor, beta-barrel domain"/>
    <property type="match status" value="2"/>
</dbReference>
<dbReference type="GO" id="GO:0009279">
    <property type="term" value="C:cell outer membrane"/>
    <property type="evidence" value="ECO:0007669"/>
    <property type="project" value="UniProtKB-SubCell"/>
</dbReference>
<dbReference type="PROSITE" id="PS52016">
    <property type="entry name" value="TONB_DEPENDENT_REC_3"/>
    <property type="match status" value="1"/>
</dbReference>
<evidence type="ECO:0000259" key="15">
    <source>
        <dbReference type="Pfam" id="PF00593"/>
    </source>
</evidence>
<feature type="domain" description="TonB-dependent receptor-like beta-barrel" evidence="15">
    <location>
        <begin position="669"/>
        <end position="1102"/>
    </location>
</feature>
<organism evidence="17 18">
    <name type="scientific">Neisseria elongata</name>
    <dbReference type="NCBI Taxonomy" id="495"/>
    <lineage>
        <taxon>Bacteria</taxon>
        <taxon>Pseudomonadati</taxon>
        <taxon>Pseudomonadota</taxon>
        <taxon>Betaproteobacteria</taxon>
        <taxon>Neisseriales</taxon>
        <taxon>Neisseriaceae</taxon>
        <taxon>Neisseria</taxon>
    </lineage>
</organism>
<dbReference type="Gene3D" id="2.170.130.10">
    <property type="entry name" value="TonB-dependent receptor, plug domain"/>
    <property type="match status" value="1"/>
</dbReference>
<dbReference type="InterPro" id="IPR012910">
    <property type="entry name" value="Plug_dom"/>
</dbReference>
<evidence type="ECO:0000259" key="16">
    <source>
        <dbReference type="Pfam" id="PF07715"/>
    </source>
</evidence>
<dbReference type="Proteomes" id="UP000254927">
    <property type="component" value="Unassembled WGS sequence"/>
</dbReference>
<accession>A0A378TWW5</accession>
<dbReference type="Pfam" id="PF00593">
    <property type="entry name" value="TonB_dep_Rec_b-barrel"/>
    <property type="match status" value="1"/>
</dbReference>
<dbReference type="InterPro" id="IPR000531">
    <property type="entry name" value="Beta-barrel_TonB"/>
</dbReference>
<evidence type="ECO:0000313" key="17">
    <source>
        <dbReference type="EMBL" id="STZ67407.1"/>
    </source>
</evidence>
<evidence type="ECO:0000313" key="18">
    <source>
        <dbReference type="Proteomes" id="UP000254927"/>
    </source>
</evidence>
<reference evidence="17 18" key="1">
    <citation type="submission" date="2018-06" db="EMBL/GenBank/DDBJ databases">
        <authorList>
            <consortium name="Pathogen Informatics"/>
            <person name="Doyle S."/>
        </authorList>
    </citation>
    <scope>NUCLEOTIDE SEQUENCE [LARGE SCALE GENOMIC DNA]</scope>
    <source>
        <strain evidence="17 18">NCTC10660</strain>
    </source>
</reference>
<sequence length="1131" mass="127659">MSQAKYSFPFQPKILAISLIGILNSLPAHADDAADIPSSKVIESSNIESLTVTGKRSADQKGADDVFYKNVSSVYAGREYLERYRTDAAGDVFKGLNGVYNMNTRNAGSAITPNIRGISGKGRIPVTIDGTEQTVDVWMNNYGIADRNYVDPALFRSITVEKGPAMTRGVKSGVGGAVSIRTIEPADIIPEGKSWGVEVKTEFSNNTAEPLQKLNDYLGKDYRTLPGNPTADGAAGMMDGGVAFSGLTFYGADNDKPRTGSRFTEFKNDRNLLFSAAFKTDIADGLIAYSDRRKGTYFSGKHGFEGYQGNSVLSEDPRAGLSETLVPDMAELYRPGEQVPNSNVASRSLLVKNNWYLPRNQQINLHYMDTKIRFGEINPFINSLLLGFSGLWNNTTQKRYEIVPIQGIDSNIHSRTYKLGYQWQPEGSRWIDLKADLWRVNTTSIRHQSGGPDLAVPYGDPKYDAWARCFRHNVEPDLAQGYSCQDLLNEGYNADTPPNDPPIVDGANIVFAGSRQTTKVSRTGFNLSNRMRLNDQFSLTLSALHQYEKLDESSIMANNDKDIFGIMNAVTALTKLTGPRAGRRKEWGAQLSFDWRPTSRLRIEAGIRYDRFWAFDDALARARARRDPIYSVTQGGGADSVISGLALPYLQVMTQEEIDAYNRAQVELQNRPNDWVEIYRDFYRRHGFFPDGTISRHNQDGNTSYVDSNDQFQDFDESQTVLYRPMPARISHYRDRKFSGPVFENGFFEQRVENPQGRQGSFYRHLRVEPGSFNYWSSSRVLDITHDSYRQSMYTEGVTDGSNNSDYRTKRGDIASTDIEMEAERIHTYIDRNSDANFPPVKRMNGSAWSPMIALSYDLTDNGRLHLRWAQMTRFPSIYEATNMSAGAVYSYPMLPSIDLKPERSTNWEIGYSYNFAPLWSRLREGDVRLTYFSNTIKNVIDTNENKDLMQYDRKITQGIELQSRLDFGRFFMSLGGTYRLKQETCDANLSFAYDIFYNSAPTCIEGGIGATRFYQSIQPKYSINLDLGVRLLGEKLELGIRGIHHSRRDSKQHDRLVAEGKGHMLFSTGTAYHWHASTIWDTYVRYRIGNKLSLNLGVNNLTNRYYLDPMSNVPTPGPGRTITFGIKGKF</sequence>
<dbReference type="InterPro" id="IPR010916">
    <property type="entry name" value="TonB_box_CS"/>
</dbReference>